<dbReference type="Ensembl" id="ENSORLT00015005303.1">
    <property type="protein sequence ID" value="ENSORLP00015025467.1"/>
    <property type="gene ID" value="ENSORLG00015006634.1"/>
</dbReference>
<dbReference type="PANTHER" id="PTHR46533">
    <property type="entry name" value="ZINC FINGER MYND DOMAIN-CONTAINING PROTEIN 12"/>
    <property type="match status" value="1"/>
</dbReference>
<organism evidence="1 2">
    <name type="scientific">Oryzias latipes</name>
    <name type="common">Japanese rice fish</name>
    <name type="synonym">Japanese killifish</name>
    <dbReference type="NCBI Taxonomy" id="8090"/>
    <lineage>
        <taxon>Eukaryota</taxon>
        <taxon>Metazoa</taxon>
        <taxon>Chordata</taxon>
        <taxon>Craniata</taxon>
        <taxon>Vertebrata</taxon>
        <taxon>Euteleostomi</taxon>
        <taxon>Actinopterygii</taxon>
        <taxon>Neopterygii</taxon>
        <taxon>Teleostei</taxon>
        <taxon>Neoteleostei</taxon>
        <taxon>Acanthomorphata</taxon>
        <taxon>Ovalentaria</taxon>
        <taxon>Atherinomorphae</taxon>
        <taxon>Beloniformes</taxon>
        <taxon>Adrianichthyidae</taxon>
        <taxon>Oryziinae</taxon>
        <taxon>Oryzias</taxon>
    </lineage>
</organism>
<reference evidence="1 2" key="2">
    <citation type="submission" date="2017-04" db="EMBL/GenBank/DDBJ databases">
        <title>CpG methylation of centromeres and impact of large insertions on vertebrate speciation.</title>
        <authorList>
            <person name="Ichikawa K."/>
            <person name="Yoshimura J."/>
            <person name="Morishita S."/>
        </authorList>
    </citation>
    <scope>NUCLEOTIDE SEQUENCE</scope>
    <source>
        <strain evidence="1 2">HSOK</strain>
    </source>
</reference>
<accession>A0A3P9IZQ2</accession>
<reference key="1">
    <citation type="journal article" date="2007" name="Nature">
        <title>The medaka draft genome and insights into vertebrate genome evolution.</title>
        <authorList>
            <person name="Kasahara M."/>
            <person name="Naruse K."/>
            <person name="Sasaki S."/>
            <person name="Nakatani Y."/>
            <person name="Qu W."/>
            <person name="Ahsan B."/>
            <person name="Yamada T."/>
            <person name="Nagayasu Y."/>
            <person name="Doi K."/>
            <person name="Kasai Y."/>
            <person name="Jindo T."/>
            <person name="Kobayashi D."/>
            <person name="Shimada A."/>
            <person name="Toyoda A."/>
            <person name="Kuroki Y."/>
            <person name="Fujiyama A."/>
            <person name="Sasaki T."/>
            <person name="Shimizu A."/>
            <person name="Asakawa S."/>
            <person name="Shimizu N."/>
            <person name="Hashimoto S."/>
            <person name="Yang J."/>
            <person name="Lee Y."/>
            <person name="Matsushima K."/>
            <person name="Sugano S."/>
            <person name="Sakaizumi M."/>
            <person name="Narita T."/>
            <person name="Ohishi K."/>
            <person name="Haga S."/>
            <person name="Ohta F."/>
            <person name="Nomoto H."/>
            <person name="Nogata K."/>
            <person name="Morishita T."/>
            <person name="Endo T."/>
            <person name="Shin-I T."/>
            <person name="Takeda H."/>
            <person name="Morishita S."/>
            <person name="Kohara Y."/>
        </authorList>
    </citation>
    <scope>NUCLEOTIDE SEQUENCE [LARGE SCALE GENOMIC DNA]</scope>
    <source>
        <strain>Hd-rR</strain>
    </source>
</reference>
<dbReference type="PANTHER" id="PTHR46533:SF1">
    <property type="entry name" value="ZINC FINGER MYND DOMAIN-CONTAINING PROTEIN 12"/>
    <property type="match status" value="1"/>
</dbReference>
<reference evidence="1" key="4">
    <citation type="submission" date="2025-09" db="UniProtKB">
        <authorList>
            <consortium name="Ensembl"/>
        </authorList>
    </citation>
    <scope>IDENTIFICATION</scope>
    <source>
        <strain evidence="1">HSOK</strain>
    </source>
</reference>
<evidence type="ECO:0000313" key="1">
    <source>
        <dbReference type="Ensembl" id="ENSORLP00015025467.1"/>
    </source>
</evidence>
<dbReference type="InterPro" id="IPR053248">
    <property type="entry name" value="Zinc_finger_MYND_domain"/>
</dbReference>
<reference evidence="1" key="3">
    <citation type="submission" date="2025-08" db="UniProtKB">
        <authorList>
            <consortium name="Ensembl"/>
        </authorList>
    </citation>
    <scope>IDENTIFICATION</scope>
    <source>
        <strain evidence="1">HSOK</strain>
    </source>
</reference>
<proteinExistence type="predicted"/>
<evidence type="ECO:0000313" key="2">
    <source>
        <dbReference type="Proteomes" id="UP000265200"/>
    </source>
</evidence>
<dbReference type="Proteomes" id="UP000265200">
    <property type="component" value="Chromosome 7"/>
</dbReference>
<name>A0A3P9IZQ2_ORYLA</name>
<protein>
    <recommendedName>
        <fullName evidence="3">MYND-type domain-containing protein</fullName>
    </recommendedName>
</protein>
<sequence length="119" mass="13757">MEDRPLILGQTCKTTPLAFPKGMKKVCELCQSPACLQCAMWWVTFYCHAEYQRVDWVGIHERICKLFENQLKKAHAFLLLAEANIGEKPSQTDSSAQTIPNYFFFMICLCQVVRIFVFV</sequence>
<dbReference type="Gene3D" id="6.10.140.2220">
    <property type="match status" value="1"/>
</dbReference>
<evidence type="ECO:0008006" key="3">
    <source>
        <dbReference type="Google" id="ProtNLM"/>
    </source>
</evidence>
<dbReference type="SUPFAM" id="SSF144232">
    <property type="entry name" value="HIT/MYND zinc finger-like"/>
    <property type="match status" value="1"/>
</dbReference>
<dbReference type="AlphaFoldDB" id="A0A3P9IZQ2"/>